<dbReference type="Proteomes" id="UP000634668">
    <property type="component" value="Unassembled WGS sequence"/>
</dbReference>
<evidence type="ECO:0008006" key="4">
    <source>
        <dbReference type="Google" id="ProtNLM"/>
    </source>
</evidence>
<evidence type="ECO:0000256" key="1">
    <source>
        <dbReference type="SAM" id="SignalP"/>
    </source>
</evidence>
<feature type="chain" id="PRO_5037641815" description="ThuA-like domain-containing protein" evidence="1">
    <location>
        <begin position="20"/>
        <end position="145"/>
    </location>
</feature>
<evidence type="ECO:0000313" key="2">
    <source>
        <dbReference type="EMBL" id="GGW51286.1"/>
    </source>
</evidence>
<keyword evidence="1" id="KW-0732">Signal</keyword>
<name>A0A918J689_9FLAO</name>
<accession>A0A918J689</accession>
<proteinExistence type="predicted"/>
<evidence type="ECO:0000313" key="3">
    <source>
        <dbReference type="Proteomes" id="UP000634668"/>
    </source>
</evidence>
<organism evidence="2 3">
    <name type="scientific">Arenibacter certesii</name>
    <dbReference type="NCBI Taxonomy" id="228955"/>
    <lineage>
        <taxon>Bacteria</taxon>
        <taxon>Pseudomonadati</taxon>
        <taxon>Bacteroidota</taxon>
        <taxon>Flavobacteriia</taxon>
        <taxon>Flavobacteriales</taxon>
        <taxon>Flavobacteriaceae</taxon>
        <taxon>Arenibacter</taxon>
    </lineage>
</organism>
<dbReference type="InterPro" id="IPR029062">
    <property type="entry name" value="Class_I_gatase-like"/>
</dbReference>
<reference evidence="2" key="1">
    <citation type="journal article" date="2014" name="Int. J. Syst. Evol. Microbiol.">
        <title>Complete genome sequence of Corynebacterium casei LMG S-19264T (=DSM 44701T), isolated from a smear-ripened cheese.</title>
        <authorList>
            <consortium name="US DOE Joint Genome Institute (JGI-PGF)"/>
            <person name="Walter F."/>
            <person name="Albersmeier A."/>
            <person name="Kalinowski J."/>
            <person name="Ruckert C."/>
        </authorList>
    </citation>
    <scope>NUCLEOTIDE SEQUENCE</scope>
    <source>
        <strain evidence="2">KCTC 12113</strain>
    </source>
</reference>
<feature type="signal peptide" evidence="1">
    <location>
        <begin position="1"/>
        <end position="19"/>
    </location>
</feature>
<reference evidence="2" key="2">
    <citation type="submission" date="2020-09" db="EMBL/GenBank/DDBJ databases">
        <authorList>
            <person name="Sun Q."/>
            <person name="Kim S."/>
        </authorList>
    </citation>
    <scope>NUCLEOTIDE SEQUENCE</scope>
    <source>
        <strain evidence="2">KCTC 12113</strain>
    </source>
</reference>
<protein>
    <recommendedName>
        <fullName evidence="4">ThuA-like domain-containing protein</fullName>
    </recommendedName>
</protein>
<comment type="caution">
    <text evidence="2">The sequence shown here is derived from an EMBL/GenBank/DDBJ whole genome shotgun (WGS) entry which is preliminary data.</text>
</comment>
<dbReference type="RefSeq" id="WP_051315770.1">
    <property type="nucleotide sequence ID" value="NZ_BMWP01000051.1"/>
</dbReference>
<dbReference type="AlphaFoldDB" id="A0A918J689"/>
<sequence length="145" mass="16213">MKNGVILLMLFSIIISSWAQDGNYPSKKKNALKVTIKGGGGSSHDFFQLFGIADGKILSNKGRNSVKYTEDSNELVGLIDESDVLMLTNNRPLDHNAKIKIFEHVNAGNLTLLINHPSTWYNWEDWPEYNKQLVGGGARSHEKLQ</sequence>
<dbReference type="Gene3D" id="3.40.50.880">
    <property type="match status" value="1"/>
</dbReference>
<gene>
    <name evidence="2" type="ORF">GCM10007383_38500</name>
</gene>
<dbReference type="EMBL" id="BMWP01000051">
    <property type="protein sequence ID" value="GGW51286.1"/>
    <property type="molecule type" value="Genomic_DNA"/>
</dbReference>
<keyword evidence="3" id="KW-1185">Reference proteome</keyword>